<name>A0A7G9G3N8_9FIRM</name>
<protein>
    <submittedName>
        <fullName evidence="4">Alpha/beta hydrolase</fullName>
    </submittedName>
</protein>
<keyword evidence="2" id="KW-0812">Transmembrane</keyword>
<dbReference type="Gene3D" id="3.40.50.1820">
    <property type="entry name" value="alpha/beta hydrolase"/>
    <property type="match status" value="1"/>
</dbReference>
<dbReference type="InterPro" id="IPR029058">
    <property type="entry name" value="AB_hydrolase_fold"/>
</dbReference>
<dbReference type="InterPro" id="IPR000073">
    <property type="entry name" value="AB_hydrolase_1"/>
</dbReference>
<evidence type="ECO:0000256" key="2">
    <source>
        <dbReference type="SAM" id="Phobius"/>
    </source>
</evidence>
<dbReference type="Proteomes" id="UP000515823">
    <property type="component" value="Chromosome"/>
</dbReference>
<evidence type="ECO:0000313" key="4">
    <source>
        <dbReference type="EMBL" id="QNM05420.1"/>
    </source>
</evidence>
<dbReference type="Pfam" id="PF00561">
    <property type="entry name" value="Abhydrolase_1"/>
    <property type="match status" value="1"/>
</dbReference>
<organism evidence="4 5">
    <name type="scientific">Qiania dongpingensis</name>
    <dbReference type="NCBI Taxonomy" id="2763669"/>
    <lineage>
        <taxon>Bacteria</taxon>
        <taxon>Bacillati</taxon>
        <taxon>Bacillota</taxon>
        <taxon>Clostridia</taxon>
        <taxon>Lachnospirales</taxon>
        <taxon>Lachnospiraceae</taxon>
        <taxon>Qiania</taxon>
    </lineage>
</organism>
<keyword evidence="5" id="KW-1185">Reference proteome</keyword>
<dbReference type="KEGG" id="qdo:H9Q78_13460"/>
<evidence type="ECO:0000259" key="3">
    <source>
        <dbReference type="Pfam" id="PF00561"/>
    </source>
</evidence>
<dbReference type="PANTHER" id="PTHR43798:SF31">
    <property type="entry name" value="AB HYDROLASE SUPERFAMILY PROTEIN YCLE"/>
    <property type="match status" value="1"/>
</dbReference>
<keyword evidence="2" id="KW-1133">Transmembrane helix</keyword>
<dbReference type="PRINTS" id="PR00111">
    <property type="entry name" value="ABHYDROLASE"/>
</dbReference>
<dbReference type="AlphaFoldDB" id="A0A7G9G3N8"/>
<reference evidence="4 5" key="1">
    <citation type="submission" date="2020-08" db="EMBL/GenBank/DDBJ databases">
        <authorList>
            <person name="Liu C."/>
            <person name="Sun Q."/>
        </authorList>
    </citation>
    <scope>NUCLEOTIDE SEQUENCE [LARGE SCALE GENOMIC DNA]</scope>
    <source>
        <strain evidence="4 5">NSJ-38</strain>
    </source>
</reference>
<dbReference type="PANTHER" id="PTHR43798">
    <property type="entry name" value="MONOACYLGLYCEROL LIPASE"/>
    <property type="match status" value="1"/>
</dbReference>
<feature type="transmembrane region" description="Helical" evidence="2">
    <location>
        <begin position="89"/>
        <end position="109"/>
    </location>
</feature>
<dbReference type="RefSeq" id="WP_249302413.1">
    <property type="nucleotide sequence ID" value="NZ_CP060634.1"/>
</dbReference>
<gene>
    <name evidence="4" type="ORF">H9Q78_13460</name>
</gene>
<dbReference type="EMBL" id="CP060634">
    <property type="protein sequence ID" value="QNM05420.1"/>
    <property type="molecule type" value="Genomic_DNA"/>
</dbReference>
<evidence type="ECO:0000256" key="1">
    <source>
        <dbReference type="ARBA" id="ARBA00022801"/>
    </source>
</evidence>
<dbReference type="GO" id="GO:0016787">
    <property type="term" value="F:hydrolase activity"/>
    <property type="evidence" value="ECO:0007669"/>
    <property type="project" value="UniProtKB-KW"/>
</dbReference>
<evidence type="ECO:0000313" key="5">
    <source>
        <dbReference type="Proteomes" id="UP000515823"/>
    </source>
</evidence>
<dbReference type="GO" id="GO:0016020">
    <property type="term" value="C:membrane"/>
    <property type="evidence" value="ECO:0007669"/>
    <property type="project" value="TreeGrafter"/>
</dbReference>
<sequence>MFTDRETEKEFCLYYTEKGEGMPLVLLHGNGEDGSYFVHQMDFFSREYRVIAVDTRGHGQSPRGTAPFTLEQFAEDLKYFLDVNGLSKIILLGFSDGANIAMIFALKYPEYLKKIVLNGGNLRPSGVRAGVQLPIVLGYAMVAVLSLFDKKLRRKKELLGLMVTGPHISPEELLKLGVPTLVIAGTKDMIKASHTREIHESIPDSRLCFLEGSHFIAGEQPEEFNQTVYKFLKEK</sequence>
<proteinExistence type="predicted"/>
<dbReference type="InterPro" id="IPR050266">
    <property type="entry name" value="AB_hydrolase_sf"/>
</dbReference>
<keyword evidence="2" id="KW-0472">Membrane</keyword>
<keyword evidence="1 4" id="KW-0378">Hydrolase</keyword>
<dbReference type="SUPFAM" id="SSF53474">
    <property type="entry name" value="alpha/beta-Hydrolases"/>
    <property type="match status" value="1"/>
</dbReference>
<feature type="transmembrane region" description="Helical" evidence="2">
    <location>
        <begin position="129"/>
        <end position="148"/>
    </location>
</feature>
<accession>A0A7G9G3N8</accession>
<feature type="domain" description="AB hydrolase-1" evidence="3">
    <location>
        <begin position="23"/>
        <end position="122"/>
    </location>
</feature>